<dbReference type="GO" id="GO:0052587">
    <property type="term" value="F:diacetyl reductase ((R)-acetoin forming) (NAD+) activity"/>
    <property type="evidence" value="ECO:0007669"/>
    <property type="project" value="UniProtKB-EC"/>
</dbReference>
<feature type="domain" description="Ketoreductase" evidence="3">
    <location>
        <begin position="1"/>
        <end position="172"/>
    </location>
</feature>
<dbReference type="InterPro" id="IPR002347">
    <property type="entry name" value="SDR_fam"/>
</dbReference>
<dbReference type="PANTHER" id="PTHR42760:SF40">
    <property type="entry name" value="3-OXOACYL-[ACYL-CARRIER-PROTEIN] REDUCTASE, CHLOROPLASTIC"/>
    <property type="match status" value="1"/>
</dbReference>
<dbReference type="PRINTS" id="PR00081">
    <property type="entry name" value="GDHRDH"/>
</dbReference>
<keyword evidence="5" id="KW-1185">Reference proteome</keyword>
<evidence type="ECO:0000313" key="4">
    <source>
        <dbReference type="EMBL" id="EHN12801.1"/>
    </source>
</evidence>
<dbReference type="EC" id="1.1.1.303" evidence="4"/>
<gene>
    <name evidence="4" type="ORF">PAI11_02900</name>
</gene>
<reference evidence="4 5" key="1">
    <citation type="journal article" date="2013" name="Biodegradation">
        <title>Quantitative proteomic analysis of ibuprofen-degrading Patulibacter sp. strain I11.</title>
        <authorList>
            <person name="Almeida B."/>
            <person name="Kjeldal H."/>
            <person name="Lolas I."/>
            <person name="Knudsen A.D."/>
            <person name="Carvalho G."/>
            <person name="Nielsen K.L."/>
            <person name="Barreto Crespo M.T."/>
            <person name="Stensballe A."/>
            <person name="Nielsen J.L."/>
        </authorList>
    </citation>
    <scope>NUCLEOTIDE SEQUENCE [LARGE SCALE GENOMIC DNA]</scope>
    <source>
        <strain evidence="4 5">I11</strain>
    </source>
</reference>
<dbReference type="AlphaFoldDB" id="H0E0I2"/>
<dbReference type="Gene3D" id="3.40.50.720">
    <property type="entry name" value="NAD(P)-binding Rossmann-like Domain"/>
    <property type="match status" value="1"/>
</dbReference>
<accession>H0E0I2</accession>
<evidence type="ECO:0000256" key="1">
    <source>
        <dbReference type="ARBA" id="ARBA00006484"/>
    </source>
</evidence>
<sequence>MVTGGGRGIGEAIAERLVADGARVVVADVDGDAAAAVAERLGERAAAAACDVGERDQIAGALDLAVSLHGGLDVLFNNAGIALTKPFLETDEQDFERLMRVNVLGVMLGTQEAAKRMSGGGKVVNTASIAGKQGYAMLSLYSATKFAVVALTQANARELAPDGITVNAICPGVVGTEMWKQIDRAFLAHGQTSREGEAFETFSAGILLGRASRPDDLAGIASFLASSDSDYVTGQSWQVDGGMVLQ</sequence>
<dbReference type="EMBL" id="AGUD01000010">
    <property type="protein sequence ID" value="EHN12801.1"/>
    <property type="molecule type" value="Genomic_DNA"/>
</dbReference>
<evidence type="ECO:0000256" key="2">
    <source>
        <dbReference type="ARBA" id="ARBA00023002"/>
    </source>
</evidence>
<organism evidence="4 5">
    <name type="scientific">Patulibacter medicamentivorans</name>
    <dbReference type="NCBI Taxonomy" id="1097667"/>
    <lineage>
        <taxon>Bacteria</taxon>
        <taxon>Bacillati</taxon>
        <taxon>Actinomycetota</taxon>
        <taxon>Thermoleophilia</taxon>
        <taxon>Solirubrobacterales</taxon>
        <taxon>Patulibacteraceae</taxon>
        <taxon>Patulibacter</taxon>
    </lineage>
</organism>
<comment type="caution">
    <text evidence="4">The sequence shown here is derived from an EMBL/GenBank/DDBJ whole genome shotgun (WGS) entry which is preliminary data.</text>
</comment>
<dbReference type="Proteomes" id="UP000005143">
    <property type="component" value="Unassembled WGS sequence"/>
</dbReference>
<dbReference type="NCBIfam" id="NF005559">
    <property type="entry name" value="PRK07231.1"/>
    <property type="match status" value="1"/>
</dbReference>
<proteinExistence type="inferred from homology"/>
<evidence type="ECO:0000259" key="3">
    <source>
        <dbReference type="SMART" id="SM00822"/>
    </source>
</evidence>
<dbReference type="InterPro" id="IPR036291">
    <property type="entry name" value="NAD(P)-bd_dom_sf"/>
</dbReference>
<name>H0E0I2_9ACTN</name>
<dbReference type="SMART" id="SM00822">
    <property type="entry name" value="PKS_KR"/>
    <property type="match status" value="1"/>
</dbReference>
<dbReference type="PANTHER" id="PTHR42760">
    <property type="entry name" value="SHORT-CHAIN DEHYDROGENASES/REDUCTASES FAMILY MEMBER"/>
    <property type="match status" value="1"/>
</dbReference>
<dbReference type="GO" id="GO:0030497">
    <property type="term" value="P:fatty acid elongation"/>
    <property type="evidence" value="ECO:0007669"/>
    <property type="project" value="TreeGrafter"/>
</dbReference>
<protein>
    <submittedName>
        <fullName evidence="4">Short-chain dehydrogenase/reductase SDR</fullName>
        <ecNumber evidence="4">1.1.1.303</ecNumber>
    </submittedName>
</protein>
<dbReference type="PRINTS" id="PR00080">
    <property type="entry name" value="SDRFAMILY"/>
</dbReference>
<evidence type="ECO:0000313" key="5">
    <source>
        <dbReference type="Proteomes" id="UP000005143"/>
    </source>
</evidence>
<dbReference type="InterPro" id="IPR057326">
    <property type="entry name" value="KR_dom"/>
</dbReference>
<dbReference type="FunFam" id="3.40.50.720:FF:000084">
    <property type="entry name" value="Short-chain dehydrogenase reductase"/>
    <property type="match status" value="1"/>
</dbReference>
<comment type="similarity">
    <text evidence="1">Belongs to the short-chain dehydrogenases/reductases (SDR) family.</text>
</comment>
<keyword evidence="2 4" id="KW-0560">Oxidoreductase</keyword>
<dbReference type="SUPFAM" id="SSF51735">
    <property type="entry name" value="NAD(P)-binding Rossmann-fold domains"/>
    <property type="match status" value="1"/>
</dbReference>
<dbReference type="Pfam" id="PF13561">
    <property type="entry name" value="adh_short_C2"/>
    <property type="match status" value="1"/>
</dbReference>